<protein>
    <submittedName>
        <fullName evidence="2">Uncharacterized protein</fullName>
    </submittedName>
</protein>
<name>A0AA36F6I9_OCTVU</name>
<accession>A0AA36F6I9</accession>
<evidence type="ECO:0000256" key="1">
    <source>
        <dbReference type="SAM" id="MobiDB-lite"/>
    </source>
</evidence>
<keyword evidence="3" id="KW-1185">Reference proteome</keyword>
<proteinExistence type="predicted"/>
<evidence type="ECO:0000313" key="3">
    <source>
        <dbReference type="Proteomes" id="UP001162480"/>
    </source>
</evidence>
<sequence>MHLQLLVLGSVARTEPPNGGEEEDQVRRVRAVRDTLEEGSEYTMARWMHCEIRESRRYWIGRRYRIHQSVYASAPVIMISHTFTDHKLGHGST</sequence>
<dbReference type="EMBL" id="OX597819">
    <property type="protein sequence ID" value="CAI9724088.1"/>
    <property type="molecule type" value="Genomic_DNA"/>
</dbReference>
<evidence type="ECO:0000313" key="2">
    <source>
        <dbReference type="EMBL" id="CAI9724088.1"/>
    </source>
</evidence>
<dbReference type="AlphaFoldDB" id="A0AA36F6I9"/>
<gene>
    <name evidence="2" type="ORF">OCTVUL_1B009962</name>
</gene>
<feature type="region of interest" description="Disordered" evidence="1">
    <location>
        <begin position="1"/>
        <end position="28"/>
    </location>
</feature>
<organism evidence="2 3">
    <name type="scientific">Octopus vulgaris</name>
    <name type="common">Common octopus</name>
    <dbReference type="NCBI Taxonomy" id="6645"/>
    <lineage>
        <taxon>Eukaryota</taxon>
        <taxon>Metazoa</taxon>
        <taxon>Spiralia</taxon>
        <taxon>Lophotrochozoa</taxon>
        <taxon>Mollusca</taxon>
        <taxon>Cephalopoda</taxon>
        <taxon>Coleoidea</taxon>
        <taxon>Octopodiformes</taxon>
        <taxon>Octopoda</taxon>
        <taxon>Incirrata</taxon>
        <taxon>Octopodidae</taxon>
        <taxon>Octopus</taxon>
    </lineage>
</organism>
<dbReference type="Proteomes" id="UP001162480">
    <property type="component" value="Chromosome 6"/>
</dbReference>
<reference evidence="2" key="1">
    <citation type="submission" date="2023-08" db="EMBL/GenBank/DDBJ databases">
        <authorList>
            <person name="Alioto T."/>
            <person name="Alioto T."/>
            <person name="Gomez Garrido J."/>
        </authorList>
    </citation>
    <scope>NUCLEOTIDE SEQUENCE</scope>
</reference>